<dbReference type="SUPFAM" id="SSF160904">
    <property type="entry name" value="Jann2411-like"/>
    <property type="match status" value="1"/>
</dbReference>
<gene>
    <name evidence="2" type="ORF">VV01_00655</name>
</gene>
<dbReference type="STRING" id="1631356.VV01_00655"/>
<sequence>MATWWTTVDGRVLPKPLAGHPGLELCNTWAGWGEAHDDRHEYLRDYTYLPVLAASLGIMSDERSNALQRKAARHPDEAHGVLEETRSLRTDLYAALTGRATGAAFGRVADAAASGRSRQVLVRSDEGASWAHPTRPTLGEPLDLFVLAATEVLTSDRVAAVRACPGAGCGWLFLGSGKRRWCQMAVCGNRAKQASYAARSRE</sequence>
<dbReference type="Gene3D" id="1.10.3300.10">
    <property type="entry name" value="Jann2411-like domain"/>
    <property type="match status" value="1"/>
</dbReference>
<reference evidence="3" key="1">
    <citation type="submission" date="2015-03" db="EMBL/GenBank/DDBJ databases">
        <title>Luteipulveratus halotolerans sp. nov., a novel actinobacterium (Dermacoccaceae) from Sarawak, Malaysia.</title>
        <authorList>
            <person name="Juboi H."/>
            <person name="Basik A."/>
            <person name="Shamsul S.S."/>
            <person name="Arnold P."/>
            <person name="Schmitt E.K."/>
            <person name="Sanglier J.-J."/>
            <person name="Yeo T."/>
        </authorList>
    </citation>
    <scope>NUCLEOTIDE SEQUENCE [LARGE SCALE GENOMIC DNA]</scope>
    <source>
        <strain evidence="3">C296001</strain>
    </source>
</reference>
<evidence type="ECO:0000259" key="1">
    <source>
        <dbReference type="Pfam" id="PF11706"/>
    </source>
</evidence>
<dbReference type="OrthoDB" id="123307at2"/>
<dbReference type="AlphaFoldDB" id="A0A0L6CDR0"/>
<organism evidence="2 3">
    <name type="scientific">Luteipulveratus halotolerans</name>
    <dbReference type="NCBI Taxonomy" id="1631356"/>
    <lineage>
        <taxon>Bacteria</taxon>
        <taxon>Bacillati</taxon>
        <taxon>Actinomycetota</taxon>
        <taxon>Actinomycetes</taxon>
        <taxon>Micrococcales</taxon>
        <taxon>Dermacoccaceae</taxon>
        <taxon>Luteipulveratus</taxon>
    </lineage>
</organism>
<dbReference type="InterPro" id="IPR023286">
    <property type="entry name" value="ABATE_dom_sf"/>
</dbReference>
<dbReference type="PANTHER" id="PTHR35525">
    <property type="entry name" value="BLL6575 PROTEIN"/>
    <property type="match status" value="1"/>
</dbReference>
<dbReference type="EMBL" id="LAIR01000002">
    <property type="protein sequence ID" value="KNX36001.1"/>
    <property type="molecule type" value="Genomic_DNA"/>
</dbReference>
<feature type="domain" description="Zinc finger CGNR" evidence="1">
    <location>
        <begin position="161"/>
        <end position="199"/>
    </location>
</feature>
<accession>A0A0L6CDR0</accession>
<keyword evidence="3" id="KW-1185">Reference proteome</keyword>
<evidence type="ECO:0000313" key="3">
    <source>
        <dbReference type="Proteomes" id="UP000037397"/>
    </source>
</evidence>
<dbReference type="Proteomes" id="UP000037397">
    <property type="component" value="Unassembled WGS sequence"/>
</dbReference>
<dbReference type="InterPro" id="IPR021005">
    <property type="entry name" value="Znf_CGNR"/>
</dbReference>
<dbReference type="Pfam" id="PF11706">
    <property type="entry name" value="zf-CGNR"/>
    <property type="match status" value="1"/>
</dbReference>
<comment type="caution">
    <text evidence="2">The sequence shown here is derived from an EMBL/GenBank/DDBJ whole genome shotgun (WGS) entry which is preliminary data.</text>
</comment>
<protein>
    <recommendedName>
        <fullName evidence="1">Zinc finger CGNR domain-containing protein</fullName>
    </recommendedName>
</protein>
<dbReference type="RefSeq" id="WP_050668202.1">
    <property type="nucleotide sequence ID" value="NZ_LAIR01000002.1"/>
</dbReference>
<name>A0A0L6CDR0_9MICO</name>
<dbReference type="PANTHER" id="PTHR35525:SF3">
    <property type="entry name" value="BLL6575 PROTEIN"/>
    <property type="match status" value="1"/>
</dbReference>
<dbReference type="Pfam" id="PF07336">
    <property type="entry name" value="ABATE"/>
    <property type="match status" value="1"/>
</dbReference>
<proteinExistence type="predicted"/>
<evidence type="ECO:0000313" key="2">
    <source>
        <dbReference type="EMBL" id="KNX36001.1"/>
    </source>
</evidence>
<dbReference type="InterPro" id="IPR010852">
    <property type="entry name" value="ABATE"/>
</dbReference>